<dbReference type="EMBL" id="MAEL01000035">
    <property type="protein sequence ID" value="KAF1303990.1"/>
    <property type="molecule type" value="Genomic_DNA"/>
</dbReference>
<keyword evidence="1" id="KW-1133">Transmembrane helix</keyword>
<keyword evidence="1" id="KW-0472">Membrane</keyword>
<dbReference type="Proteomes" id="UP000782705">
    <property type="component" value="Unassembled WGS sequence"/>
</dbReference>
<evidence type="ECO:0000256" key="1">
    <source>
        <dbReference type="SAM" id="Phobius"/>
    </source>
</evidence>
<feature type="transmembrane region" description="Helical" evidence="1">
    <location>
        <begin position="35"/>
        <end position="54"/>
    </location>
</feature>
<proteinExistence type="predicted"/>
<keyword evidence="3" id="KW-1185">Reference proteome</keyword>
<accession>A0ABQ6Z0A6</accession>
<feature type="transmembrane region" description="Helical" evidence="1">
    <location>
        <begin position="61"/>
        <end position="80"/>
    </location>
</feature>
<evidence type="ECO:0000313" key="3">
    <source>
        <dbReference type="Proteomes" id="UP000782705"/>
    </source>
</evidence>
<gene>
    <name evidence="2" type="ORF">BAU17_03635</name>
</gene>
<organism evidence="2 3">
    <name type="scientific">Candidatus Enterococcus willemsii</name>
    <dbReference type="NCBI Taxonomy" id="1857215"/>
    <lineage>
        <taxon>Bacteria</taxon>
        <taxon>Bacillati</taxon>
        <taxon>Bacillota</taxon>
        <taxon>Bacilli</taxon>
        <taxon>Lactobacillales</taxon>
        <taxon>Enterococcaceae</taxon>
        <taxon>Enterococcus</taxon>
    </lineage>
</organism>
<reference evidence="2 3" key="1">
    <citation type="submission" date="2016-06" db="EMBL/GenBank/DDBJ databases">
        <title>Four novel species of enterococci isolated from chicken manure.</title>
        <authorList>
            <person name="Van Tyne D."/>
        </authorList>
    </citation>
    <scope>NUCLEOTIDE SEQUENCE [LARGE SCALE GENOMIC DNA]</scope>
    <source>
        <strain evidence="2 3">CU12B</strain>
    </source>
</reference>
<name>A0ABQ6Z0A6_9ENTE</name>
<protein>
    <submittedName>
        <fullName evidence="2">Uncharacterized protein</fullName>
    </submittedName>
</protein>
<sequence>MGSAFLIRNSKFLVLKYFVHFIHVRLNKEVIVLDMSFIIMGIFLIGISCLIYGWQKQRKGVCWVGMFCILLVVFTFIWFITSDSM</sequence>
<evidence type="ECO:0000313" key="2">
    <source>
        <dbReference type="EMBL" id="KAF1303990.1"/>
    </source>
</evidence>
<comment type="caution">
    <text evidence="2">The sequence shown here is derived from an EMBL/GenBank/DDBJ whole genome shotgun (WGS) entry which is preliminary data.</text>
</comment>
<keyword evidence="1" id="KW-0812">Transmembrane</keyword>